<accession>M0NKK8</accession>
<organism evidence="1 2">
    <name type="scientific">Halorubrum kocurii JCM 14978</name>
    <dbReference type="NCBI Taxonomy" id="1230456"/>
    <lineage>
        <taxon>Archaea</taxon>
        <taxon>Methanobacteriati</taxon>
        <taxon>Methanobacteriota</taxon>
        <taxon>Stenosarchaea group</taxon>
        <taxon>Halobacteria</taxon>
        <taxon>Halobacteriales</taxon>
        <taxon>Haloferacaceae</taxon>
        <taxon>Halorubrum</taxon>
    </lineage>
</organism>
<dbReference type="EMBL" id="AOJH01000102">
    <property type="protein sequence ID" value="EMA57659.1"/>
    <property type="molecule type" value="Genomic_DNA"/>
</dbReference>
<evidence type="ECO:0000313" key="1">
    <source>
        <dbReference type="EMBL" id="EMA57659.1"/>
    </source>
</evidence>
<dbReference type="Proteomes" id="UP000011546">
    <property type="component" value="Unassembled WGS sequence"/>
</dbReference>
<dbReference type="Gene3D" id="3.40.50.1820">
    <property type="entry name" value="alpha/beta hydrolase"/>
    <property type="match status" value="1"/>
</dbReference>
<dbReference type="STRING" id="1230456.C468_16752"/>
<dbReference type="AlphaFoldDB" id="M0NKK8"/>
<dbReference type="PATRIC" id="fig|1230456.3.peg.3338"/>
<dbReference type="InterPro" id="IPR029058">
    <property type="entry name" value="AB_hydrolase_fold"/>
</dbReference>
<evidence type="ECO:0000313" key="2">
    <source>
        <dbReference type="Proteomes" id="UP000011546"/>
    </source>
</evidence>
<keyword evidence="2" id="KW-1185">Reference proteome</keyword>
<reference evidence="1 2" key="1">
    <citation type="journal article" date="2014" name="PLoS Genet.">
        <title>Phylogenetically driven sequencing of extremely halophilic archaea reveals strategies for static and dynamic osmo-response.</title>
        <authorList>
            <person name="Becker E.A."/>
            <person name="Seitzer P.M."/>
            <person name="Tritt A."/>
            <person name="Larsen D."/>
            <person name="Krusor M."/>
            <person name="Yao A.I."/>
            <person name="Wu D."/>
            <person name="Madern D."/>
            <person name="Eisen J.A."/>
            <person name="Darling A.E."/>
            <person name="Facciotti M.T."/>
        </authorList>
    </citation>
    <scope>NUCLEOTIDE SEQUENCE [LARGE SCALE GENOMIC DNA]</scope>
    <source>
        <strain evidence="1 2">JCM 14978</strain>
    </source>
</reference>
<name>M0NKK8_9EURY</name>
<dbReference type="SUPFAM" id="SSF53474">
    <property type="entry name" value="alpha/beta-Hydrolases"/>
    <property type="match status" value="1"/>
</dbReference>
<gene>
    <name evidence="1" type="ORF">C468_16752</name>
</gene>
<proteinExistence type="predicted"/>
<protein>
    <submittedName>
        <fullName evidence="1">Uncharacterized protein</fullName>
    </submittedName>
</protein>
<sequence>MAIDDGDLARIDKQLIQMVKDARSVIADQEYTASTAGIILNGFSASGNFVNRFAALHPHEVLSVSAGGINGTAFLPITEAEGHTLNYQIGAANIEELTGESFDIEAFRDVNQFLYMGALDFNDTLPYGDAWSDSQREIALDVYGPNMQRDRMPYCQSVYEDQNVTAAFKIYEREGHTPRPAIDDIVEFHQRSLADESIEQFNDELSASTEATDPDGDGTFEDINGDGEFTVTDVQKLFSMLTSQ</sequence>
<comment type="caution">
    <text evidence="1">The sequence shown here is derived from an EMBL/GenBank/DDBJ whole genome shotgun (WGS) entry which is preliminary data.</text>
</comment>